<evidence type="ECO:0000313" key="3">
    <source>
        <dbReference type="EMBL" id="KAA0193595.1"/>
    </source>
</evidence>
<dbReference type="InterPro" id="IPR035892">
    <property type="entry name" value="C2_domain_sf"/>
</dbReference>
<feature type="domain" description="DUF3668" evidence="2">
    <location>
        <begin position="141"/>
        <end position="218"/>
    </location>
</feature>
<dbReference type="GO" id="GO:0005813">
    <property type="term" value="C:centrosome"/>
    <property type="evidence" value="ECO:0007669"/>
    <property type="project" value="TreeGrafter"/>
</dbReference>
<evidence type="ECO:0000313" key="4">
    <source>
        <dbReference type="Proteomes" id="UP000728185"/>
    </source>
</evidence>
<protein>
    <recommendedName>
        <fullName evidence="2">DUF3668 domain-containing protein</fullName>
    </recommendedName>
</protein>
<dbReference type="InterPro" id="IPR022136">
    <property type="entry name" value="DUF3668"/>
</dbReference>
<organism evidence="3 4">
    <name type="scientific">Fasciolopsis buskii</name>
    <dbReference type="NCBI Taxonomy" id="27845"/>
    <lineage>
        <taxon>Eukaryota</taxon>
        <taxon>Metazoa</taxon>
        <taxon>Spiralia</taxon>
        <taxon>Lophotrochozoa</taxon>
        <taxon>Platyhelminthes</taxon>
        <taxon>Trematoda</taxon>
        <taxon>Digenea</taxon>
        <taxon>Plagiorchiida</taxon>
        <taxon>Echinostomata</taxon>
        <taxon>Echinostomatoidea</taxon>
        <taxon>Fasciolidae</taxon>
        <taxon>Fasciolopsis</taxon>
    </lineage>
</organism>
<sequence length="227" mass="25652">MPHKPEPKFEQELAWELDKASLRQHRLQRSALKVQLFTVDNRSPVKEPVGYFMLDLRSCSENKDYRWYRLLHSRYKNNPAVFCGLYLDNGGQGFTSDPKVKTGLAMSLSATDLIPRSSTPTPRGGTDQSPGSTESKQVPVCYAIGPKCLAKERFKLTIRFRAVTGLTSLIPMERELSTMGPAGFYLTCDLLGSVCSSKRFDNLAHHSFSADEHTVHVKYVVNRSFRF</sequence>
<dbReference type="AlphaFoldDB" id="A0A8E0S117"/>
<name>A0A8E0S117_9TREM</name>
<accession>A0A8E0S117</accession>
<dbReference type="InterPro" id="IPR039893">
    <property type="entry name" value="CEP120-like"/>
</dbReference>
<dbReference type="PANTHER" id="PTHR21574:SF0">
    <property type="entry name" value="CENTROSOMAL PROTEIN OF 120 KDA"/>
    <property type="match status" value="1"/>
</dbReference>
<dbReference type="EMBL" id="LUCM01004926">
    <property type="protein sequence ID" value="KAA0193595.1"/>
    <property type="molecule type" value="Genomic_DNA"/>
</dbReference>
<evidence type="ECO:0000256" key="1">
    <source>
        <dbReference type="SAM" id="MobiDB-lite"/>
    </source>
</evidence>
<gene>
    <name evidence="3" type="ORF">FBUS_10165</name>
</gene>
<comment type="caution">
    <text evidence="3">The sequence shown here is derived from an EMBL/GenBank/DDBJ whole genome shotgun (WGS) entry which is preliminary data.</text>
</comment>
<feature type="compositionally biased region" description="Polar residues" evidence="1">
    <location>
        <begin position="116"/>
        <end position="135"/>
    </location>
</feature>
<dbReference type="OrthoDB" id="332250at2759"/>
<reference evidence="3" key="1">
    <citation type="submission" date="2019-05" db="EMBL/GenBank/DDBJ databases">
        <title>Annotation for the trematode Fasciolopsis buski.</title>
        <authorList>
            <person name="Choi Y.-J."/>
        </authorList>
    </citation>
    <scope>NUCLEOTIDE SEQUENCE</scope>
    <source>
        <strain evidence="3">HT</strain>
        <tissue evidence="3">Whole worm</tissue>
    </source>
</reference>
<dbReference type="Proteomes" id="UP000728185">
    <property type="component" value="Unassembled WGS sequence"/>
</dbReference>
<proteinExistence type="predicted"/>
<evidence type="ECO:0000259" key="2">
    <source>
        <dbReference type="Pfam" id="PF12416"/>
    </source>
</evidence>
<dbReference type="Gene3D" id="2.60.40.150">
    <property type="entry name" value="C2 domain"/>
    <property type="match status" value="1"/>
</dbReference>
<keyword evidence="4" id="KW-1185">Reference proteome</keyword>
<dbReference type="Pfam" id="PF12416">
    <property type="entry name" value="DUF3668"/>
    <property type="match status" value="1"/>
</dbReference>
<feature type="region of interest" description="Disordered" evidence="1">
    <location>
        <begin position="113"/>
        <end position="135"/>
    </location>
</feature>
<dbReference type="GO" id="GO:1903724">
    <property type="term" value="P:positive regulation of centriole elongation"/>
    <property type="evidence" value="ECO:0007669"/>
    <property type="project" value="TreeGrafter"/>
</dbReference>
<dbReference type="PANTHER" id="PTHR21574">
    <property type="entry name" value="CENTROSOMAL PROTEIN OF 120 KDA"/>
    <property type="match status" value="1"/>
</dbReference>